<accession>A0A9P3UL16</accession>
<dbReference type="AlphaFoldDB" id="A0A9P3UL16"/>
<reference evidence="8" key="1">
    <citation type="submission" date="2022-07" db="EMBL/GenBank/DDBJ databases">
        <title>The genome of Lyophyllum shimeji provides insight into the initial evolution of ectomycorrhizal fungal genome.</title>
        <authorList>
            <person name="Kobayashi Y."/>
            <person name="Shibata T."/>
            <person name="Hirakawa H."/>
            <person name="Shigenobu S."/>
            <person name="Nishiyama T."/>
            <person name="Yamada A."/>
            <person name="Hasebe M."/>
            <person name="Kawaguchi M."/>
        </authorList>
    </citation>
    <scope>NUCLEOTIDE SEQUENCE</scope>
    <source>
        <strain evidence="8">AT787</strain>
    </source>
</reference>
<evidence type="ECO:0000256" key="6">
    <source>
        <dbReference type="ARBA" id="ARBA00023136"/>
    </source>
</evidence>
<keyword evidence="5 7" id="KW-1133">Transmembrane helix</keyword>
<comment type="subunit">
    <text evidence="7">Component of the dolichol-phosphate mannose (DPM) synthase complex.</text>
</comment>
<comment type="similarity">
    <text evidence="2 7">Belongs to the DPM2 family.</text>
</comment>
<dbReference type="Pfam" id="PF07297">
    <property type="entry name" value="DPM2"/>
    <property type="match status" value="1"/>
</dbReference>
<dbReference type="GO" id="GO:0033185">
    <property type="term" value="C:dolichol-phosphate-mannose synthase complex"/>
    <property type="evidence" value="ECO:0007669"/>
    <property type="project" value="TreeGrafter"/>
</dbReference>
<comment type="function">
    <text evidence="7">Regulatory subunit of the dolichol-phosphate mannose (DPM) synthase complex; essential for the ER localization.</text>
</comment>
<dbReference type="GO" id="GO:0030234">
    <property type="term" value="F:enzyme regulator activity"/>
    <property type="evidence" value="ECO:0007669"/>
    <property type="project" value="UniProtKB-UniRule"/>
</dbReference>
<keyword evidence="4 7" id="KW-0256">Endoplasmic reticulum</keyword>
<evidence type="ECO:0000313" key="8">
    <source>
        <dbReference type="EMBL" id="GLB34931.1"/>
    </source>
</evidence>
<comment type="pathway">
    <text evidence="7">Protein modification; protein glycosylation.</text>
</comment>
<dbReference type="GO" id="GO:0006506">
    <property type="term" value="P:GPI anchor biosynthetic process"/>
    <property type="evidence" value="ECO:0007669"/>
    <property type="project" value="TreeGrafter"/>
</dbReference>
<proteinExistence type="inferred from homology"/>
<dbReference type="GO" id="GO:0180047">
    <property type="term" value="P:dolichol phosphate mannose biosynthetic process"/>
    <property type="evidence" value="ECO:0007669"/>
    <property type="project" value="InterPro"/>
</dbReference>
<sequence length="84" mass="9357">MGASDKALGGSMLLAAVVVFTYYTTWALLLPFFDSSSQIHNFFPPREWAVMLPAFVLVLGLSAIGLERKDCERRKGCYLAIRPM</sequence>
<comment type="subcellular location">
    <subcellularLocation>
        <location evidence="1 7">Endoplasmic reticulum membrane</location>
        <topology evidence="1 7">Multi-pass membrane protein</topology>
    </subcellularLocation>
</comment>
<evidence type="ECO:0000256" key="5">
    <source>
        <dbReference type="ARBA" id="ARBA00022989"/>
    </source>
</evidence>
<evidence type="ECO:0000313" key="9">
    <source>
        <dbReference type="Proteomes" id="UP001063166"/>
    </source>
</evidence>
<evidence type="ECO:0000256" key="4">
    <source>
        <dbReference type="ARBA" id="ARBA00022824"/>
    </source>
</evidence>
<evidence type="ECO:0000256" key="7">
    <source>
        <dbReference type="RuleBase" id="RU365084"/>
    </source>
</evidence>
<dbReference type="PANTHER" id="PTHR15039:SF11">
    <property type="entry name" value="DOLICHOL PHOSPHATE-MANNOSE BIOSYNTHESIS REGULATORY PROTEIN"/>
    <property type="match status" value="1"/>
</dbReference>
<keyword evidence="6 7" id="KW-0472">Membrane</keyword>
<dbReference type="InterPro" id="IPR009914">
    <property type="entry name" value="DPM2"/>
</dbReference>
<comment type="caution">
    <text evidence="8">The sequence shown here is derived from an EMBL/GenBank/DDBJ whole genome shotgun (WGS) entry which is preliminary data.</text>
</comment>
<dbReference type="OrthoDB" id="311279at2759"/>
<evidence type="ECO:0000256" key="1">
    <source>
        <dbReference type="ARBA" id="ARBA00004477"/>
    </source>
</evidence>
<feature type="transmembrane region" description="Helical" evidence="7">
    <location>
        <begin position="48"/>
        <end position="66"/>
    </location>
</feature>
<evidence type="ECO:0000256" key="3">
    <source>
        <dbReference type="ARBA" id="ARBA00022692"/>
    </source>
</evidence>
<organism evidence="8 9">
    <name type="scientific">Lyophyllum shimeji</name>
    <name type="common">Hon-shimeji</name>
    <name type="synonym">Tricholoma shimeji</name>
    <dbReference type="NCBI Taxonomy" id="47721"/>
    <lineage>
        <taxon>Eukaryota</taxon>
        <taxon>Fungi</taxon>
        <taxon>Dikarya</taxon>
        <taxon>Basidiomycota</taxon>
        <taxon>Agaricomycotina</taxon>
        <taxon>Agaricomycetes</taxon>
        <taxon>Agaricomycetidae</taxon>
        <taxon>Agaricales</taxon>
        <taxon>Tricholomatineae</taxon>
        <taxon>Lyophyllaceae</taxon>
        <taxon>Lyophyllum</taxon>
    </lineage>
</organism>
<dbReference type="Proteomes" id="UP001063166">
    <property type="component" value="Unassembled WGS sequence"/>
</dbReference>
<gene>
    <name evidence="8" type="primary">dpm2</name>
    <name evidence="8" type="ORF">LshimejAT787_0204960</name>
</gene>
<dbReference type="PANTHER" id="PTHR15039">
    <property type="entry name" value="DOLICHOL PHOSPHATE-MANNOSE BIOSYNTHESIS REGULATORY PROTEIN"/>
    <property type="match status" value="1"/>
</dbReference>
<evidence type="ECO:0000256" key="2">
    <source>
        <dbReference type="ARBA" id="ARBA00005478"/>
    </source>
</evidence>
<keyword evidence="3 7" id="KW-0812">Transmembrane</keyword>
<protein>
    <recommendedName>
        <fullName evidence="7">Dolichol phosphate-mannose biosynthesis regulatory protein</fullName>
    </recommendedName>
</protein>
<dbReference type="EMBL" id="BRPK01000002">
    <property type="protein sequence ID" value="GLB34931.1"/>
    <property type="molecule type" value="Genomic_DNA"/>
</dbReference>
<dbReference type="GO" id="GO:0005789">
    <property type="term" value="C:endoplasmic reticulum membrane"/>
    <property type="evidence" value="ECO:0007669"/>
    <property type="project" value="UniProtKB-SubCell"/>
</dbReference>
<keyword evidence="9" id="KW-1185">Reference proteome</keyword>
<name>A0A9P3UL16_LYOSH</name>
<feature type="transmembrane region" description="Helical" evidence="7">
    <location>
        <begin position="12"/>
        <end position="33"/>
    </location>
</feature>